<evidence type="ECO:0000256" key="1">
    <source>
        <dbReference type="SAM" id="MobiDB-lite"/>
    </source>
</evidence>
<feature type="region of interest" description="Disordered" evidence="1">
    <location>
        <begin position="117"/>
        <end position="137"/>
    </location>
</feature>
<gene>
    <name evidence="2" type="ORF">FOL46_010047</name>
</gene>
<comment type="caution">
    <text evidence="2">The sequence shown here is derived from an EMBL/GenBank/DDBJ whole genome shotgun (WGS) entry which is preliminary data.</text>
</comment>
<dbReference type="EMBL" id="JABANN010000995">
    <property type="protein sequence ID" value="KAF4651815.1"/>
    <property type="molecule type" value="Genomic_DNA"/>
</dbReference>
<name>A0A7J6KWU5_PEROL</name>
<dbReference type="AlphaFoldDB" id="A0A7J6KWU5"/>
<organism evidence="2 3">
    <name type="scientific">Perkinsus olseni</name>
    <name type="common">Perkinsus atlanticus</name>
    <dbReference type="NCBI Taxonomy" id="32597"/>
    <lineage>
        <taxon>Eukaryota</taxon>
        <taxon>Sar</taxon>
        <taxon>Alveolata</taxon>
        <taxon>Perkinsozoa</taxon>
        <taxon>Perkinsea</taxon>
        <taxon>Perkinsida</taxon>
        <taxon>Perkinsidae</taxon>
        <taxon>Perkinsus</taxon>
    </lineage>
</organism>
<evidence type="ECO:0000313" key="2">
    <source>
        <dbReference type="EMBL" id="KAF4651815.1"/>
    </source>
</evidence>
<protein>
    <submittedName>
        <fullName evidence="2">Uncharacterized protein</fullName>
    </submittedName>
</protein>
<accession>A0A7J6KWU5</accession>
<sequence>MKVFVLRVLINFTEFEPAISERTSPAVYLEHSSTVLGDVENHRDPRPALGPVSSWWEEVEVEVGVEVEVEVEGEGEVEVVEGELFEGPTVNKVNPRRGLALIVGKINCSSKRMSVLDKTEETDQELPGDAVRAAWPQ</sequence>
<proteinExistence type="predicted"/>
<evidence type="ECO:0000313" key="3">
    <source>
        <dbReference type="Proteomes" id="UP000572268"/>
    </source>
</evidence>
<feature type="non-terminal residue" evidence="2">
    <location>
        <position position="1"/>
    </location>
</feature>
<reference evidence="2 3" key="1">
    <citation type="submission" date="2020-04" db="EMBL/GenBank/DDBJ databases">
        <title>Perkinsus olseni comparative genomics.</title>
        <authorList>
            <person name="Bogema D.R."/>
        </authorList>
    </citation>
    <scope>NUCLEOTIDE SEQUENCE [LARGE SCALE GENOMIC DNA]</scope>
    <source>
        <strain evidence="2">ATCC PRA-31</strain>
    </source>
</reference>
<dbReference type="Proteomes" id="UP000572268">
    <property type="component" value="Unassembled WGS sequence"/>
</dbReference>